<keyword evidence="8" id="KW-0051">Antiviral defense</keyword>
<feature type="domain" description="HD Cas3-type" evidence="9">
    <location>
        <begin position="644"/>
        <end position="798"/>
    </location>
</feature>
<gene>
    <name evidence="10" type="ORF">MARPU_11285</name>
</gene>
<dbReference type="Gene3D" id="3.40.50.300">
    <property type="entry name" value="P-loop containing nucleotide triphosphate hydrolases"/>
    <property type="match status" value="1"/>
</dbReference>
<accession>W0E3W2</accession>
<dbReference type="SUPFAM" id="SSF52540">
    <property type="entry name" value="P-loop containing nucleoside triphosphate hydrolases"/>
    <property type="match status" value="1"/>
</dbReference>
<dbReference type="eggNOG" id="COG1203">
    <property type="taxonomic scope" value="Bacteria"/>
</dbReference>
<keyword evidence="5" id="KW-0378">Hydrolase</keyword>
<dbReference type="AlphaFoldDB" id="W0E3W2"/>
<proteinExistence type="inferred from homology"/>
<dbReference type="InterPro" id="IPR027417">
    <property type="entry name" value="P-loop_NTPase"/>
</dbReference>
<evidence type="ECO:0000256" key="4">
    <source>
        <dbReference type="ARBA" id="ARBA00022741"/>
    </source>
</evidence>
<dbReference type="SUPFAM" id="SSF109604">
    <property type="entry name" value="HD-domain/PDEase-like"/>
    <property type="match status" value="1"/>
</dbReference>
<comment type="similarity">
    <text evidence="2">In the central section; belongs to the CRISPR-associated helicase Cas3 family.</text>
</comment>
<keyword evidence="4" id="KW-0547">Nucleotide-binding</keyword>
<dbReference type="NCBIfam" id="TIGR02621">
    <property type="entry name" value="cas3_GSU0051"/>
    <property type="match status" value="1"/>
</dbReference>
<evidence type="ECO:0000256" key="7">
    <source>
        <dbReference type="ARBA" id="ARBA00022840"/>
    </source>
</evidence>
<organism evidence="10 11">
    <name type="scientific">Marichromatium purpuratum 984</name>
    <dbReference type="NCBI Taxonomy" id="765910"/>
    <lineage>
        <taxon>Bacteria</taxon>
        <taxon>Pseudomonadati</taxon>
        <taxon>Pseudomonadota</taxon>
        <taxon>Gammaproteobacteria</taxon>
        <taxon>Chromatiales</taxon>
        <taxon>Chromatiaceae</taxon>
        <taxon>Marichromatium</taxon>
    </lineage>
</organism>
<dbReference type="STRING" id="765910.MARPU_11285"/>
<dbReference type="HOGENOM" id="CLU_010520_0_0_6"/>
<evidence type="ECO:0000313" key="11">
    <source>
        <dbReference type="Proteomes" id="UP000005275"/>
    </source>
</evidence>
<dbReference type="Proteomes" id="UP000005275">
    <property type="component" value="Chromosome"/>
</dbReference>
<dbReference type="GO" id="GO:0051607">
    <property type="term" value="P:defense response to virus"/>
    <property type="evidence" value="ECO:0007669"/>
    <property type="project" value="UniProtKB-KW"/>
</dbReference>
<keyword evidence="3" id="KW-0479">Metal-binding</keyword>
<reference evidence="10 11" key="1">
    <citation type="submission" date="2013-12" db="EMBL/GenBank/DDBJ databases">
        <authorList>
            <consortium name="DOE Joint Genome Institute"/>
            <person name="Bryant D.A."/>
            <person name="Huntemann M."/>
            <person name="Han J."/>
            <person name="Chen A."/>
            <person name="Kyrpides N."/>
            <person name="Mavromatis K."/>
            <person name="Markowitz V."/>
            <person name="Palaniappan K."/>
            <person name="Ivanova N."/>
            <person name="Schaumberg A."/>
            <person name="Pati A."/>
            <person name="Liolios K."/>
            <person name="Nordberg H.P."/>
            <person name="Cantor M.N."/>
            <person name="Hua S.X."/>
            <person name="Woyke T."/>
        </authorList>
    </citation>
    <scope>NUCLEOTIDE SEQUENCE [LARGE SCALE GENOMIC DNA]</scope>
    <source>
        <strain evidence="10 11">984</strain>
    </source>
</reference>
<dbReference type="Pfam" id="PF22590">
    <property type="entry name" value="Cas3-like_C_2"/>
    <property type="match status" value="1"/>
</dbReference>
<dbReference type="RefSeq" id="WP_005223182.1">
    <property type="nucleotide sequence ID" value="NZ_CP007031.1"/>
</dbReference>
<evidence type="ECO:0000313" key="10">
    <source>
        <dbReference type="EMBL" id="AHF05555.1"/>
    </source>
</evidence>
<name>W0E3W2_MARPU</name>
<evidence type="ECO:0000256" key="6">
    <source>
        <dbReference type="ARBA" id="ARBA00022806"/>
    </source>
</evidence>
<dbReference type="InterPro" id="IPR013444">
    <property type="entry name" value="Helicase_Cas3_CRISPR-ass_Anaes"/>
</dbReference>
<dbReference type="KEGG" id="mpur:MARPU_11285"/>
<evidence type="ECO:0000256" key="1">
    <source>
        <dbReference type="ARBA" id="ARBA00006847"/>
    </source>
</evidence>
<keyword evidence="11" id="KW-1185">Reference proteome</keyword>
<dbReference type="InterPro" id="IPR038257">
    <property type="entry name" value="CRISPR-assoc_Cas3_HD_sf"/>
</dbReference>
<dbReference type="Gene3D" id="1.10.3210.30">
    <property type="match status" value="1"/>
</dbReference>
<dbReference type="InterPro" id="IPR006483">
    <property type="entry name" value="CRISPR-assoc_Cas3_HD"/>
</dbReference>
<dbReference type="GO" id="GO:0046872">
    <property type="term" value="F:metal ion binding"/>
    <property type="evidence" value="ECO:0007669"/>
    <property type="project" value="UniProtKB-KW"/>
</dbReference>
<evidence type="ECO:0000259" key="9">
    <source>
        <dbReference type="PROSITE" id="PS51643"/>
    </source>
</evidence>
<protein>
    <recommendedName>
        <fullName evidence="9">HD Cas3-type domain-containing protein</fullName>
    </recommendedName>
</protein>
<dbReference type="OrthoDB" id="9810236at2"/>
<keyword evidence="6" id="KW-0347">Helicase</keyword>
<comment type="similarity">
    <text evidence="1">In the N-terminal section; belongs to the CRISPR-associated nuclease Cas3-HD family.</text>
</comment>
<dbReference type="GO" id="GO:0016787">
    <property type="term" value="F:hydrolase activity"/>
    <property type="evidence" value="ECO:0007669"/>
    <property type="project" value="UniProtKB-KW"/>
</dbReference>
<dbReference type="InterPro" id="IPR014001">
    <property type="entry name" value="Helicase_ATP-bd"/>
</dbReference>
<evidence type="ECO:0000256" key="2">
    <source>
        <dbReference type="ARBA" id="ARBA00009046"/>
    </source>
</evidence>
<dbReference type="SMART" id="SM00487">
    <property type="entry name" value="DEXDc"/>
    <property type="match status" value="1"/>
</dbReference>
<evidence type="ECO:0000256" key="8">
    <source>
        <dbReference type="ARBA" id="ARBA00023118"/>
    </source>
</evidence>
<dbReference type="PROSITE" id="PS51643">
    <property type="entry name" value="HD_CAS3"/>
    <property type="match status" value="1"/>
</dbReference>
<dbReference type="GO" id="GO:0005524">
    <property type="term" value="F:ATP binding"/>
    <property type="evidence" value="ECO:0007669"/>
    <property type="project" value="UniProtKB-KW"/>
</dbReference>
<keyword evidence="7" id="KW-0067">ATP-binding</keyword>
<evidence type="ECO:0000256" key="5">
    <source>
        <dbReference type="ARBA" id="ARBA00022801"/>
    </source>
</evidence>
<dbReference type="GO" id="GO:0004386">
    <property type="term" value="F:helicase activity"/>
    <property type="evidence" value="ECO:0007669"/>
    <property type="project" value="UniProtKB-KW"/>
</dbReference>
<dbReference type="EMBL" id="CP007031">
    <property type="protein sequence ID" value="AHF05555.1"/>
    <property type="molecule type" value="Genomic_DNA"/>
</dbReference>
<sequence>MTTTREQTAESADFDRWYRQRHGYPPFPWQSALAARVAAGDWPEALSAPTGCGKTAIVDVWLWARLRGHGVVPRRLVYVIDRRLVVDGVGDYVERLIDSLPVSDRPGLARLRGGITIDEDWLADPRRPAVLVSTIDQVGSRLLFSGYGVSPRSAPIHAGLLGNDVLFVLDEVHLAQPFLRTLAHIQALRGEAITLPWRVLVMSATWTGERTHGLTDADLAHPVLASRLRGAKPARLVKLRKDARRERALVTEARAMRAAGAGVIGVVCNQVARARAVFEALHAEDEAVLLTGRVRPGDRAALLETTLPRIAVGRREAGRAPLYVVATQTIEVGADLDLDALVTECAPLSALRQRAGRLNRVGALGSAPMAIVHRLDKHDPVYGPAVDDAWRWLSKVASGKPKHVDFGLVTMAALMDAEPPPEESAPASPLLLDAHVEMLSRTGIPHGVEVAPWLHGWERGTPDVYLCWRAELADPDPSAALRLAPPIRHELLAVPLHALRRWNADIADVEGTVSAQHPRDTERWGRPLWRWDGETVSRVSITEVRVGDTLVLSPEVGGCDRYGWAPDSSATVVDLGDGERRVRLHPKVHPELAEEILALLDAETTTTEQWRALARRAGLQRPGRVLAHARGCVVLAESAWSSDGAFRPVALADHSGTVGARAEAFARGVGLDGELVDVLRRAGCGHDLGKADPRWQAVVGGDIDTPLAKGPGGDHGWLTLPRGWRHEMASAARQREPLLRHLVGAHHGHGRPLLPCAPDPALWHRLDDWPEVFATLQRRFGPWGLAYLEALLRLADWSVSEEEQRCD</sequence>
<evidence type="ECO:0000256" key="3">
    <source>
        <dbReference type="ARBA" id="ARBA00022723"/>
    </source>
</evidence>
<dbReference type="InterPro" id="IPR054712">
    <property type="entry name" value="Cas3-like_dom"/>
</dbReference>